<keyword evidence="2" id="KW-1185">Reference proteome</keyword>
<comment type="caution">
    <text evidence="1">The sequence shown here is derived from an EMBL/GenBank/DDBJ whole genome shotgun (WGS) entry which is preliminary data.</text>
</comment>
<reference evidence="1 2" key="1">
    <citation type="submission" date="2021-06" db="EMBL/GenBank/DDBJ databases">
        <authorList>
            <person name="Palmer J.M."/>
        </authorList>
    </citation>
    <scope>NUCLEOTIDE SEQUENCE [LARGE SCALE GENOMIC DNA]</scope>
    <source>
        <strain evidence="1 2">XC_2019</strain>
        <tissue evidence="1">Muscle</tissue>
    </source>
</reference>
<name>A0ABV0S1R9_9TELE</name>
<evidence type="ECO:0000313" key="2">
    <source>
        <dbReference type="Proteomes" id="UP001434883"/>
    </source>
</evidence>
<accession>A0ABV0S1R9</accession>
<proteinExistence type="predicted"/>
<dbReference type="Proteomes" id="UP001434883">
    <property type="component" value="Unassembled WGS sequence"/>
</dbReference>
<dbReference type="EMBL" id="JAHRIN010062090">
    <property type="protein sequence ID" value="MEQ2213487.1"/>
    <property type="molecule type" value="Genomic_DNA"/>
</dbReference>
<protein>
    <submittedName>
        <fullName evidence="1">Uncharacterized protein</fullName>
    </submittedName>
</protein>
<sequence length="99" mass="11550">MIIIKSNVWRKETGKVSISKGKVFVLRLSENIHKPRGISLIPYSLPIWTDCTRILYMLFNLRCASNRLKLVHNAQTIRAQVLFLRAQWCHSARILTVHH</sequence>
<organism evidence="1 2">
    <name type="scientific">Xenoophorus captivus</name>
    <dbReference type="NCBI Taxonomy" id="1517983"/>
    <lineage>
        <taxon>Eukaryota</taxon>
        <taxon>Metazoa</taxon>
        <taxon>Chordata</taxon>
        <taxon>Craniata</taxon>
        <taxon>Vertebrata</taxon>
        <taxon>Euteleostomi</taxon>
        <taxon>Actinopterygii</taxon>
        <taxon>Neopterygii</taxon>
        <taxon>Teleostei</taxon>
        <taxon>Neoteleostei</taxon>
        <taxon>Acanthomorphata</taxon>
        <taxon>Ovalentaria</taxon>
        <taxon>Atherinomorphae</taxon>
        <taxon>Cyprinodontiformes</taxon>
        <taxon>Goodeidae</taxon>
        <taxon>Xenoophorus</taxon>
    </lineage>
</organism>
<evidence type="ECO:0000313" key="1">
    <source>
        <dbReference type="EMBL" id="MEQ2213487.1"/>
    </source>
</evidence>
<gene>
    <name evidence="1" type="ORF">XENOCAPTIV_015799</name>
</gene>